<dbReference type="AlphaFoldDB" id="A0A828N010"/>
<dbReference type="GO" id="GO:0016874">
    <property type="term" value="F:ligase activity"/>
    <property type="evidence" value="ECO:0007669"/>
    <property type="project" value="UniProtKB-KW"/>
</dbReference>
<dbReference type="Pfam" id="PF14305">
    <property type="entry name" value="ATPgrasp_TupA"/>
    <property type="match status" value="1"/>
</dbReference>
<protein>
    <submittedName>
        <fullName evidence="1">ATP-dependent carboxylate-amine ligase</fullName>
    </submittedName>
</protein>
<evidence type="ECO:0000313" key="2">
    <source>
        <dbReference type="Proteomes" id="UP000587626"/>
    </source>
</evidence>
<dbReference type="Proteomes" id="UP000587626">
    <property type="component" value="Unassembled WGS sequence"/>
</dbReference>
<dbReference type="EMBL" id="AATLXB010000036">
    <property type="protein sequence ID" value="EFM7861761.1"/>
    <property type="molecule type" value="Genomic_DNA"/>
</dbReference>
<name>A0A828N010_ECOLX</name>
<gene>
    <name evidence="1" type="ORF">B6R15_003039</name>
</gene>
<dbReference type="InterPro" id="IPR029465">
    <property type="entry name" value="ATPgrasp_TupA"/>
</dbReference>
<sequence>MIYRYILNLFPDTLFIRLRYFKRFKRILHLRKPKRFTEKIMWYKLFYHDNLMTICADKYRVREYIKEKGFGDILVPLFKVYNTPDEIKIDELPCQFILKGNNGSETNLVVRDKSKITEKYIRHIVSGWMANNQVITLGKEWCYQNIEFKITVEQLLESEGEDGIDDYKFLCFNGRVHYIWVDKNRFTSHTRTFFDRDWNVINVESDHPAASFSIDKPWGFEKMLHIAEDIGKDFPFARVDFYSVNKKVYFGEITFYPWSGMVQFQPDSFDFDMGDKFILPKEML</sequence>
<accession>A0A828N010</accession>
<comment type="caution">
    <text evidence="1">The sequence shown here is derived from an EMBL/GenBank/DDBJ whole genome shotgun (WGS) entry which is preliminary data.</text>
</comment>
<organism evidence="1 2">
    <name type="scientific">Escherichia coli</name>
    <dbReference type="NCBI Taxonomy" id="562"/>
    <lineage>
        <taxon>Bacteria</taxon>
        <taxon>Pseudomonadati</taxon>
        <taxon>Pseudomonadota</taxon>
        <taxon>Gammaproteobacteria</taxon>
        <taxon>Enterobacterales</taxon>
        <taxon>Enterobacteriaceae</taxon>
        <taxon>Escherichia</taxon>
    </lineage>
</organism>
<reference evidence="1 2" key="1">
    <citation type="submission" date="2018-08" db="EMBL/GenBank/DDBJ databases">
        <authorList>
            <consortium name="GenomeTrakr network: Whole genome sequencing for foodborne pathogen traceback"/>
        </authorList>
    </citation>
    <scope>NUCLEOTIDE SEQUENCE [LARGE SCALE GENOMIC DNA]</scope>
    <source>
        <strain evidence="1 2">NC_STEC194</strain>
    </source>
</reference>
<keyword evidence="1" id="KW-0436">Ligase</keyword>
<evidence type="ECO:0000313" key="1">
    <source>
        <dbReference type="EMBL" id="EFM7861761.1"/>
    </source>
</evidence>
<proteinExistence type="predicted"/>